<dbReference type="RefSeq" id="WP_072966469.1">
    <property type="nucleotide sequence ID" value="NZ_FRAJ01000008.1"/>
</dbReference>
<dbReference type="NCBIfam" id="TIGR02481">
    <property type="entry name" value="hemeryth_dom"/>
    <property type="match status" value="1"/>
</dbReference>
<dbReference type="STRING" id="1121266.SAMN02745883_01122"/>
<keyword evidence="2" id="KW-0479">Metal-binding</keyword>
<keyword evidence="6" id="KW-1185">Reference proteome</keyword>
<dbReference type="PROSITE" id="PS00550">
    <property type="entry name" value="HEMERYTHRINS"/>
    <property type="match status" value="1"/>
</dbReference>
<evidence type="ECO:0000313" key="5">
    <source>
        <dbReference type="EMBL" id="SHK05081.1"/>
    </source>
</evidence>
<dbReference type="InterPro" id="IPR012312">
    <property type="entry name" value="Hemerythrin-like"/>
</dbReference>
<accession>A0A1M6PAT8</accession>
<dbReference type="GO" id="GO:0046872">
    <property type="term" value="F:metal ion binding"/>
    <property type="evidence" value="ECO:0007669"/>
    <property type="project" value="UniProtKB-KW"/>
</dbReference>
<organism evidence="5 6">
    <name type="scientific">Caminicella sporogenes DSM 14501</name>
    <dbReference type="NCBI Taxonomy" id="1121266"/>
    <lineage>
        <taxon>Bacteria</taxon>
        <taxon>Bacillati</taxon>
        <taxon>Bacillota</taxon>
        <taxon>Clostridia</taxon>
        <taxon>Peptostreptococcales</taxon>
        <taxon>Caminicellaceae</taxon>
        <taxon>Caminicella</taxon>
    </lineage>
</organism>
<dbReference type="EMBL" id="FRAJ01000008">
    <property type="protein sequence ID" value="SHK05081.1"/>
    <property type="molecule type" value="Genomic_DNA"/>
</dbReference>
<evidence type="ECO:0000256" key="2">
    <source>
        <dbReference type="ARBA" id="ARBA00022723"/>
    </source>
</evidence>
<evidence type="ECO:0000256" key="1">
    <source>
        <dbReference type="ARBA" id="ARBA00010587"/>
    </source>
</evidence>
<dbReference type="CDD" id="cd12107">
    <property type="entry name" value="Hemerythrin"/>
    <property type="match status" value="1"/>
</dbReference>
<proteinExistence type="inferred from homology"/>
<dbReference type="Proteomes" id="UP000184082">
    <property type="component" value="Unassembled WGS sequence"/>
</dbReference>
<gene>
    <name evidence="5" type="ORF">SAMN02745883_01122</name>
</gene>
<dbReference type="PANTHER" id="PTHR37164:SF1">
    <property type="entry name" value="BACTERIOHEMERYTHRIN"/>
    <property type="match status" value="1"/>
</dbReference>
<dbReference type="NCBIfam" id="NF033749">
    <property type="entry name" value="bact_hemeryth"/>
    <property type="match status" value="1"/>
</dbReference>
<reference evidence="5 6" key="1">
    <citation type="submission" date="2016-11" db="EMBL/GenBank/DDBJ databases">
        <authorList>
            <person name="Jaros S."/>
            <person name="Januszkiewicz K."/>
            <person name="Wedrychowicz H."/>
        </authorList>
    </citation>
    <scope>NUCLEOTIDE SEQUENCE [LARGE SCALE GENOMIC DNA]</scope>
    <source>
        <strain evidence="5 6">DSM 14501</strain>
    </source>
</reference>
<dbReference type="AlphaFoldDB" id="A0A1M6PAT8"/>
<dbReference type="Gene3D" id="1.20.120.50">
    <property type="entry name" value="Hemerythrin-like"/>
    <property type="match status" value="1"/>
</dbReference>
<name>A0A1M6PAT8_9FIRM</name>
<dbReference type="InterPro" id="IPR012827">
    <property type="entry name" value="Hemerythrin_metal-bd"/>
</dbReference>
<dbReference type="InterPro" id="IPR016131">
    <property type="entry name" value="Haemerythrin_Fe_BS"/>
</dbReference>
<dbReference type="InterPro" id="IPR035938">
    <property type="entry name" value="Hemerythrin-like_sf"/>
</dbReference>
<protein>
    <submittedName>
        <fullName evidence="5">Hemerythrin</fullName>
    </submittedName>
</protein>
<dbReference type="PANTHER" id="PTHR37164">
    <property type="entry name" value="BACTERIOHEMERYTHRIN"/>
    <property type="match status" value="1"/>
</dbReference>
<keyword evidence="3" id="KW-0408">Iron</keyword>
<feature type="domain" description="Hemerythrin-like" evidence="4">
    <location>
        <begin position="12"/>
        <end position="128"/>
    </location>
</feature>
<sequence length="137" mass="16515">MFKWKDAFSVNVAEIDKQHKKLIEIGSKLAHILSLKDDIDHYDEIMEILENLKEYTVYHFNYEEELMKKYGFEGLKAHEREHQAFVDKIIELTTKDIDDNQKKVTMDMLIFIADWIENHILKTDHKYKDFFNEKGIF</sequence>
<dbReference type="Pfam" id="PF01814">
    <property type="entry name" value="Hemerythrin"/>
    <property type="match status" value="1"/>
</dbReference>
<evidence type="ECO:0000256" key="3">
    <source>
        <dbReference type="ARBA" id="ARBA00023004"/>
    </source>
</evidence>
<comment type="similarity">
    <text evidence="1">Belongs to the hemerythrin family.</text>
</comment>
<evidence type="ECO:0000313" key="6">
    <source>
        <dbReference type="Proteomes" id="UP000184082"/>
    </source>
</evidence>
<dbReference type="InterPro" id="IPR050669">
    <property type="entry name" value="Hemerythrin"/>
</dbReference>
<evidence type="ECO:0000259" key="4">
    <source>
        <dbReference type="Pfam" id="PF01814"/>
    </source>
</evidence>
<dbReference type="SUPFAM" id="SSF47188">
    <property type="entry name" value="Hemerythrin-like"/>
    <property type="match status" value="1"/>
</dbReference>